<dbReference type="CDD" id="cd00712">
    <property type="entry name" value="AsnB"/>
    <property type="match status" value="1"/>
</dbReference>
<keyword evidence="8" id="KW-0061">Asparagine biosynthesis</keyword>
<comment type="pathway">
    <text evidence="1">Amino-acid biosynthesis; L-asparagine biosynthesis; L-asparagine from L-aspartate (L-Gln route): step 1/1.</text>
</comment>
<evidence type="ECO:0000256" key="5">
    <source>
        <dbReference type="ARBA" id="ARBA00022840"/>
    </source>
</evidence>
<evidence type="ECO:0000256" key="6">
    <source>
        <dbReference type="ARBA" id="ARBA00022962"/>
    </source>
</evidence>
<evidence type="ECO:0000256" key="8">
    <source>
        <dbReference type="PIRSR" id="PIRSR001589-1"/>
    </source>
</evidence>
<proteinExistence type="inferred from homology"/>
<feature type="binding site" evidence="9">
    <location>
        <position position="105"/>
    </location>
    <ligand>
        <name>L-glutamine</name>
        <dbReference type="ChEBI" id="CHEBI:58359"/>
    </ligand>
</feature>
<dbReference type="GO" id="GO:0004066">
    <property type="term" value="F:asparagine synthase (glutamine-hydrolyzing) activity"/>
    <property type="evidence" value="ECO:0007669"/>
    <property type="project" value="UniProtKB-EC"/>
</dbReference>
<dbReference type="SUPFAM" id="SSF56235">
    <property type="entry name" value="N-terminal nucleophile aminohydrolases (Ntn hydrolases)"/>
    <property type="match status" value="1"/>
</dbReference>
<dbReference type="SUPFAM" id="SSF52402">
    <property type="entry name" value="Adenine nucleotide alpha hydrolases-like"/>
    <property type="match status" value="1"/>
</dbReference>
<comment type="catalytic activity">
    <reaction evidence="7">
        <text>L-aspartate + L-glutamine + ATP + H2O = L-asparagine + L-glutamate + AMP + diphosphate + H(+)</text>
        <dbReference type="Rhea" id="RHEA:12228"/>
        <dbReference type="ChEBI" id="CHEBI:15377"/>
        <dbReference type="ChEBI" id="CHEBI:15378"/>
        <dbReference type="ChEBI" id="CHEBI:29985"/>
        <dbReference type="ChEBI" id="CHEBI:29991"/>
        <dbReference type="ChEBI" id="CHEBI:30616"/>
        <dbReference type="ChEBI" id="CHEBI:33019"/>
        <dbReference type="ChEBI" id="CHEBI:58048"/>
        <dbReference type="ChEBI" id="CHEBI:58359"/>
        <dbReference type="ChEBI" id="CHEBI:456215"/>
        <dbReference type="EC" id="6.3.5.4"/>
    </reaction>
</comment>
<dbReference type="GO" id="GO:0005829">
    <property type="term" value="C:cytosol"/>
    <property type="evidence" value="ECO:0007669"/>
    <property type="project" value="TreeGrafter"/>
</dbReference>
<dbReference type="InterPro" id="IPR006426">
    <property type="entry name" value="Asn_synth_AEB"/>
</dbReference>
<name>A0AAU7CM64_9BACT</name>
<sequence length="635" mass="70309">MCGIAGIVSSSALAQGNLERVRAMAAAQAHRGPDDGGVEVVREDAPAVVFGHRRLAIIDLSPAGHQPMLDPESGSWITFNGEIYNYRELRLILEREGYTFRTATDTEVILKAFAHWGEDCVRQLRGIFAFAIFRPESRGGDGSGFEVFLARDQLGVKPLYYWFEGGTLVFASEVRAVLASDLVERRLDLLGLRSYLAYGSVQEPYTLVQGVQSLPPGHTLVWRDGQLETSRYWRLPEAEQVSATGSADVLDELSSLLSEAVRIQMVADVPVGAFLSGGIDSTAIAALAQRASTQPIRTFCVVFDEASYDEREYALAAARHIGTQHAELHLSDRIVRESLDRALGSFDQPSMDGLNTYFVSQVTREAGLTVALSGVGGDELFGGYDGYHRFLQADRWGRLVGLLPGAVRSGISPLVSGLARNEAQRKAALLLKRPHSSHLLVRQFFHESQIRSLVPESLLASPASWEAGAFAEVTTAIAGYDVVNRASAWELQTYMLSTLLRDTDQMSMAHALEVRVPLLDHLLIEFLFSLPGSLKLKAGQPKPLLTLPLGDALPAKCVHRRKQGFELPFEVWFRRGLQDRMREFFLGTGGRSNPLFLAAGLARLWRQFEAGRVSWSRVWCLYVLQRWLEEHRVTV</sequence>
<dbReference type="Gene3D" id="3.40.50.620">
    <property type="entry name" value="HUPs"/>
    <property type="match status" value="1"/>
</dbReference>
<dbReference type="InterPro" id="IPR029055">
    <property type="entry name" value="Ntn_hydrolases_N"/>
</dbReference>
<dbReference type="InterPro" id="IPR014729">
    <property type="entry name" value="Rossmann-like_a/b/a_fold"/>
</dbReference>
<dbReference type="Gene3D" id="3.60.20.10">
    <property type="entry name" value="Glutamine Phosphoribosylpyrophosphate, subunit 1, domain 1"/>
    <property type="match status" value="1"/>
</dbReference>
<gene>
    <name evidence="11" type="primary">asnB</name>
    <name evidence="11" type="ORF">V5E97_08990</name>
</gene>
<evidence type="ECO:0000256" key="2">
    <source>
        <dbReference type="ARBA" id="ARBA00005752"/>
    </source>
</evidence>
<keyword evidence="4 9" id="KW-0547">Nucleotide-binding</keyword>
<organism evidence="11">
    <name type="scientific">Singulisphaera sp. Ch08</name>
    <dbReference type="NCBI Taxonomy" id="3120278"/>
    <lineage>
        <taxon>Bacteria</taxon>
        <taxon>Pseudomonadati</taxon>
        <taxon>Planctomycetota</taxon>
        <taxon>Planctomycetia</taxon>
        <taxon>Isosphaerales</taxon>
        <taxon>Isosphaeraceae</taxon>
        <taxon>Singulisphaera</taxon>
    </lineage>
</organism>
<keyword evidence="5 9" id="KW-0067">ATP-binding</keyword>
<evidence type="ECO:0000259" key="10">
    <source>
        <dbReference type="PROSITE" id="PS51278"/>
    </source>
</evidence>
<dbReference type="PROSITE" id="PS51278">
    <property type="entry name" value="GATASE_TYPE_2"/>
    <property type="match status" value="1"/>
</dbReference>
<dbReference type="PANTHER" id="PTHR43284:SF1">
    <property type="entry name" value="ASPARAGINE SYNTHETASE"/>
    <property type="match status" value="1"/>
</dbReference>
<dbReference type="Pfam" id="PF13537">
    <property type="entry name" value="GATase_7"/>
    <property type="match status" value="1"/>
</dbReference>
<dbReference type="EC" id="6.3.5.4" evidence="3"/>
<feature type="active site" description="For GATase activity" evidence="8">
    <location>
        <position position="2"/>
    </location>
</feature>
<keyword evidence="11" id="KW-0436">Ligase</keyword>
<evidence type="ECO:0000256" key="4">
    <source>
        <dbReference type="ARBA" id="ARBA00022741"/>
    </source>
</evidence>
<dbReference type="InterPro" id="IPR033738">
    <property type="entry name" value="AsnB_N"/>
</dbReference>
<evidence type="ECO:0000256" key="1">
    <source>
        <dbReference type="ARBA" id="ARBA00005187"/>
    </source>
</evidence>
<dbReference type="AlphaFoldDB" id="A0AAU7CM64"/>
<feature type="binding site" evidence="9">
    <location>
        <begin position="373"/>
        <end position="374"/>
    </location>
    <ligand>
        <name>ATP</name>
        <dbReference type="ChEBI" id="CHEBI:30616"/>
    </ligand>
</feature>
<keyword evidence="8" id="KW-0028">Amino-acid biosynthesis</keyword>
<dbReference type="GO" id="GO:0005524">
    <property type="term" value="F:ATP binding"/>
    <property type="evidence" value="ECO:0007669"/>
    <property type="project" value="UniProtKB-KW"/>
</dbReference>
<protein>
    <recommendedName>
        <fullName evidence="3">asparagine synthase (glutamine-hydrolyzing)</fullName>
        <ecNumber evidence="3">6.3.5.4</ecNumber>
    </recommendedName>
</protein>
<dbReference type="InterPro" id="IPR051786">
    <property type="entry name" value="ASN_synthetase/amidase"/>
</dbReference>
<dbReference type="NCBIfam" id="TIGR01536">
    <property type="entry name" value="asn_synth_AEB"/>
    <property type="match status" value="1"/>
</dbReference>
<feature type="binding site" evidence="9">
    <location>
        <position position="301"/>
    </location>
    <ligand>
        <name>ATP</name>
        <dbReference type="ChEBI" id="CHEBI:30616"/>
    </ligand>
</feature>
<reference evidence="11" key="1">
    <citation type="submission" date="2024-05" db="EMBL/GenBank/DDBJ databases">
        <title>Planctomycetes of the genus Singulisphaera possess chitinolytic capabilities.</title>
        <authorList>
            <person name="Ivanova A."/>
        </authorList>
    </citation>
    <scope>NUCLEOTIDE SEQUENCE</scope>
    <source>
        <strain evidence="11">Ch08T</strain>
    </source>
</reference>
<keyword evidence="6 8" id="KW-0315">Glutamine amidotransferase</keyword>
<dbReference type="RefSeq" id="WP_406699005.1">
    <property type="nucleotide sequence ID" value="NZ_CP155447.1"/>
</dbReference>
<dbReference type="InterPro" id="IPR001962">
    <property type="entry name" value="Asn_synthase"/>
</dbReference>
<dbReference type="Pfam" id="PF00733">
    <property type="entry name" value="Asn_synthase"/>
    <property type="match status" value="1"/>
</dbReference>
<dbReference type="GO" id="GO:0006529">
    <property type="term" value="P:asparagine biosynthetic process"/>
    <property type="evidence" value="ECO:0007669"/>
    <property type="project" value="UniProtKB-KW"/>
</dbReference>
<dbReference type="PANTHER" id="PTHR43284">
    <property type="entry name" value="ASPARAGINE SYNTHETASE (GLUTAMINE-HYDROLYZING)"/>
    <property type="match status" value="1"/>
</dbReference>
<dbReference type="PIRSF" id="PIRSF001589">
    <property type="entry name" value="Asn_synthetase_glu-h"/>
    <property type="match status" value="1"/>
</dbReference>
<dbReference type="EMBL" id="CP155447">
    <property type="protein sequence ID" value="XBH06153.1"/>
    <property type="molecule type" value="Genomic_DNA"/>
</dbReference>
<dbReference type="CDD" id="cd01991">
    <property type="entry name" value="Asn_synthase_B_C"/>
    <property type="match status" value="1"/>
</dbReference>
<evidence type="ECO:0000313" key="11">
    <source>
        <dbReference type="EMBL" id="XBH06153.1"/>
    </source>
</evidence>
<evidence type="ECO:0000256" key="9">
    <source>
        <dbReference type="PIRSR" id="PIRSR001589-2"/>
    </source>
</evidence>
<evidence type="ECO:0000256" key="7">
    <source>
        <dbReference type="ARBA" id="ARBA00048741"/>
    </source>
</evidence>
<accession>A0AAU7CM64</accession>
<evidence type="ECO:0000256" key="3">
    <source>
        <dbReference type="ARBA" id="ARBA00012737"/>
    </source>
</evidence>
<comment type="similarity">
    <text evidence="2">Belongs to the asparagine synthetase family.</text>
</comment>
<feature type="domain" description="Glutamine amidotransferase type-2" evidence="10">
    <location>
        <begin position="2"/>
        <end position="225"/>
    </location>
</feature>
<dbReference type="InterPro" id="IPR017932">
    <property type="entry name" value="GATase_2_dom"/>
</dbReference>